<accession>A0A0A1W1K0</accession>
<dbReference type="SUPFAM" id="SSF81593">
    <property type="entry name" value="Nucleotidyltransferase substrate binding subunit/domain"/>
    <property type="match status" value="1"/>
</dbReference>
<comment type="caution">
    <text evidence="2">The sequence shown here is derived from an EMBL/GenBank/DDBJ whole genome shotgun (WGS) entry which is preliminary data.</text>
</comment>
<dbReference type="PROSITE" id="PS50910">
    <property type="entry name" value="HEPN"/>
    <property type="match status" value="1"/>
</dbReference>
<dbReference type="InterPro" id="IPR007842">
    <property type="entry name" value="HEPN_dom"/>
</dbReference>
<reference evidence="3" key="1">
    <citation type="journal article" date="2015" name="Genome">
        <title>Whole Genome Sequence of the Non-Microcystin-Producing Microcystis aeruginosa Strain NIES-44.</title>
        <authorList>
            <person name="Okano K."/>
            <person name="Miyata N."/>
            <person name="Ozaki Y."/>
        </authorList>
    </citation>
    <scope>NUCLEOTIDE SEQUENCE [LARGE SCALE GENOMIC DNA]</scope>
    <source>
        <strain evidence="3">NIES-44</strain>
    </source>
</reference>
<proteinExistence type="predicted"/>
<dbReference type="AlphaFoldDB" id="A0A0A1W1K0"/>
<protein>
    <recommendedName>
        <fullName evidence="1">HEPN domain-containing protein</fullName>
    </recommendedName>
</protein>
<organism evidence="2 3">
    <name type="scientific">Microcystis aeruginosa NIES-44</name>
    <dbReference type="NCBI Taxonomy" id="449439"/>
    <lineage>
        <taxon>Bacteria</taxon>
        <taxon>Bacillati</taxon>
        <taxon>Cyanobacteriota</taxon>
        <taxon>Cyanophyceae</taxon>
        <taxon>Oscillatoriophycideae</taxon>
        <taxon>Chroococcales</taxon>
        <taxon>Microcystaceae</taxon>
        <taxon>Microcystis</taxon>
    </lineage>
</organism>
<dbReference type="Proteomes" id="UP000030321">
    <property type="component" value="Unassembled WGS sequence"/>
</dbReference>
<dbReference type="EMBL" id="BBPA01000075">
    <property type="protein sequence ID" value="GAL95724.1"/>
    <property type="molecule type" value="Genomic_DNA"/>
</dbReference>
<name>A0A0A1W1K0_MICAE</name>
<evidence type="ECO:0000313" key="3">
    <source>
        <dbReference type="Proteomes" id="UP000030321"/>
    </source>
</evidence>
<feature type="domain" description="HEPN" evidence="1">
    <location>
        <begin position="6"/>
        <end position="124"/>
    </location>
</feature>
<evidence type="ECO:0000313" key="2">
    <source>
        <dbReference type="EMBL" id="GAL95724.1"/>
    </source>
</evidence>
<dbReference type="Pfam" id="PF05168">
    <property type="entry name" value="HEPN"/>
    <property type="match status" value="1"/>
</dbReference>
<dbReference type="RefSeq" id="WP_045362601.1">
    <property type="nucleotide sequence ID" value="NZ_BBPA01000075.1"/>
</dbReference>
<sequence length="143" mass="16605">MTELFASAAGRHLQDAKILLSKKRWDNAIYLAGYVVECAFKFLVEQYFKNDQKAAKKFGHDLEELEGKARERLGILYPILEQQLPVSRIRGTVLGQNHPERRYYQSGYWTEDQANSAVEYAEEIYRDIILRLVLNGYISSKDI</sequence>
<evidence type="ECO:0000259" key="1">
    <source>
        <dbReference type="PROSITE" id="PS50910"/>
    </source>
</evidence>
<gene>
    <name evidence="2" type="ORF">N44_04580</name>
</gene>
<dbReference type="Gene3D" id="1.20.120.330">
    <property type="entry name" value="Nucleotidyltransferases domain 2"/>
    <property type="match status" value="1"/>
</dbReference>